<dbReference type="AlphaFoldDB" id="E3DM18"/>
<evidence type="ECO:0000313" key="2">
    <source>
        <dbReference type="Proteomes" id="UP000006866"/>
    </source>
</evidence>
<dbReference type="RefSeq" id="WP_014553324.1">
    <property type="nucleotide sequence ID" value="NC_017455.1"/>
</dbReference>
<accession>E3DM18</accession>
<dbReference type="KEGG" id="hpk:Hprae_1148"/>
<dbReference type="eggNOG" id="COG2885">
    <property type="taxonomic scope" value="Bacteria"/>
</dbReference>
<keyword evidence="2" id="KW-1185">Reference proteome</keyword>
<sequence length="895" mass="104565">MLNKIVIIFCLLFLLIPNHLVLAENNIVNGGTDLFDKYFMIALTELYFGSNNLSGNMQAIEDSSEFKNKVNKGRISFYLKGKIKGKYLITAWFDTEEKELKDLFDNLNERKIKTPFEKLDPNKYYPVYGDNSQINSDINTAGNIYLCLESEEFKALWGNYQVKYNENQIIAFNKLLYGFNIDYKLTKENEDKTETKLDFNSFWHQPFSLHSRDEMKVTGGMLYYLRNDDLIIGTENLKLELRDSVTGRVLKTTQLIAEKDYDLNYLQGRIILNKKLSLEQNNSLIQDSEGDDKYFLIAEYDYSYDYQKDDRNSYGLESTYYFSDKADFSTTYIKEQKTEGAYEISGLNYNFKNKKNTSLKIDWASSKNIAASAYRSDDGGLRYREINLSNDDDRASAWNFDLDYLLRDNPANKFNLYYDFAEAGFSSGAKIAVEEERGYGISLQNKYKNLSRIISYDQKERELEINRITTFNLAKKYTEKLYLKGEIKHKELENKKDKNKEYSLLSALGFEYQLDENKSIYASQQLTLDKSAKQETNNLTRLGGRLKHGKWNFKAEGETGSEDSLLFGAAYQINKNSEIYTTIEEKFSDEKAGIETIFGTKSKLTEKIEIYGEHQLNDNNKEKSAANVLGLEYSPDDYWTFALDYSKSELEEKNKNNIDRNIIGFAANYKNEDIQYGNRIEYRKDKGNQDLKQILMTGDLSWQYNPEFTFLSEIEYSKEQEKEESRYLETTLGLAYRPIKIDSLNLIMKYSLLEEKNNQSWSKKEDYQAEKSQVFALEAIYDLSNKWQLGEKIAYKKGEVKLTTDDTNWFSSETYLWVNRLNYQLRDDIDIFTEYRILENKMAEDSRSGFLLGGYKRFSNNLKLGIGYNFTDFNDDLTDLSYEAEGWFVNLIKVW</sequence>
<protein>
    <submittedName>
        <fullName evidence="1">Uncharacterized protein</fullName>
    </submittedName>
</protein>
<dbReference type="OrthoDB" id="28717at2"/>
<dbReference type="Proteomes" id="UP000006866">
    <property type="component" value="Chromosome"/>
</dbReference>
<dbReference type="STRING" id="572479.Hprae_1148"/>
<proteinExistence type="predicted"/>
<dbReference type="PATRIC" id="fig|572479.3.peg.1160"/>
<name>E3DM18_HALPG</name>
<evidence type="ECO:0000313" key="1">
    <source>
        <dbReference type="EMBL" id="ADO77296.1"/>
    </source>
</evidence>
<reference evidence="1 2" key="2">
    <citation type="journal article" date="2011" name="Stand. Genomic Sci.">
        <title>Complete genome sequence of the extremely halophilic Halanaerobium praevalens type strain (GSL).</title>
        <authorList>
            <person name="Ivanova N."/>
            <person name="Sikorski J."/>
            <person name="Chertkov O."/>
            <person name="Nolan M."/>
            <person name="Lucas S."/>
            <person name="Hammon N."/>
            <person name="Deshpande S."/>
            <person name="Cheng J.F."/>
            <person name="Tapia R."/>
            <person name="Han C."/>
            <person name="Goodwin L."/>
            <person name="Pitluck S."/>
            <person name="Huntemann M."/>
            <person name="Liolios K."/>
            <person name="Pagani I."/>
            <person name="Mavromatis K."/>
            <person name="Ovchinikova G."/>
            <person name="Pati A."/>
            <person name="Chen A."/>
            <person name="Palaniappan K."/>
            <person name="Land M."/>
            <person name="Hauser L."/>
            <person name="Brambilla E.M."/>
            <person name="Kannan K.P."/>
            <person name="Rohde M."/>
            <person name="Tindall B.J."/>
            <person name="Goker M."/>
            <person name="Detter J.C."/>
            <person name="Woyke T."/>
            <person name="Bristow J."/>
            <person name="Eisen J.A."/>
            <person name="Markowitz V."/>
            <person name="Hugenholtz P."/>
            <person name="Kyrpides N.C."/>
            <person name="Klenk H.P."/>
            <person name="Lapidus A."/>
        </authorList>
    </citation>
    <scope>NUCLEOTIDE SEQUENCE [LARGE SCALE GENOMIC DNA]</scope>
    <source>
        <strain evidence="2">ATCC 33744 / DSM 2228 / GSL</strain>
    </source>
</reference>
<reference evidence="2" key="1">
    <citation type="submission" date="2010-10" db="EMBL/GenBank/DDBJ databases">
        <title>The complete genome of Halanaerobium praevalens DSM 2228.</title>
        <authorList>
            <consortium name="US DOE Joint Genome Institute (JGI-PGF)"/>
            <person name="Lucas S."/>
            <person name="Copeland A."/>
            <person name="Lapidus A."/>
            <person name="Glavina del Rio T."/>
            <person name="Dalin E."/>
            <person name="Tice H."/>
            <person name="Bruce D."/>
            <person name="Goodwin L."/>
            <person name="Pitluck S."/>
            <person name="Kyrpides N."/>
            <person name="Mavromatis K."/>
            <person name="Ivanova N."/>
            <person name="Ovchinnikova G."/>
            <person name="Chertkov O."/>
            <person name="Detter J.C."/>
            <person name="Han C."/>
            <person name="Larimer F."/>
            <person name="Land M."/>
            <person name="Hauser L."/>
            <person name="Markowitz V."/>
            <person name="Cheng J.-F."/>
            <person name="Hugenholtz P."/>
            <person name="Woyke T."/>
            <person name="Wu D."/>
            <person name="Tindall B."/>
            <person name="Pomrenke H.G."/>
            <person name="Brambilla E."/>
            <person name="Klenk H.-P."/>
            <person name="Eisen J.A."/>
        </authorList>
    </citation>
    <scope>NUCLEOTIDE SEQUENCE [LARGE SCALE GENOMIC DNA]</scope>
    <source>
        <strain evidence="2">ATCC 33744 / DSM 2228 / GSL</strain>
    </source>
</reference>
<dbReference type="SUPFAM" id="SSF56935">
    <property type="entry name" value="Porins"/>
    <property type="match status" value="1"/>
</dbReference>
<gene>
    <name evidence="1" type="ordered locus">Hprae_1148</name>
</gene>
<organism evidence="1 2">
    <name type="scientific">Halanaerobium praevalens (strain ATCC 33744 / DSM 2228 / GSL)</name>
    <dbReference type="NCBI Taxonomy" id="572479"/>
    <lineage>
        <taxon>Bacteria</taxon>
        <taxon>Bacillati</taxon>
        <taxon>Bacillota</taxon>
        <taxon>Clostridia</taxon>
        <taxon>Halanaerobiales</taxon>
        <taxon>Halanaerobiaceae</taxon>
        <taxon>Halanaerobium</taxon>
    </lineage>
</organism>
<dbReference type="EMBL" id="CP002175">
    <property type="protein sequence ID" value="ADO77296.1"/>
    <property type="molecule type" value="Genomic_DNA"/>
</dbReference>
<dbReference type="HOGENOM" id="CLU_002950_0_0_9"/>